<dbReference type="Proteomes" id="UP001270362">
    <property type="component" value="Unassembled WGS sequence"/>
</dbReference>
<dbReference type="EMBL" id="JAULSO010000006">
    <property type="protein sequence ID" value="KAK3681726.1"/>
    <property type="molecule type" value="Genomic_DNA"/>
</dbReference>
<keyword evidence="2" id="KW-1185">Reference proteome</keyword>
<accession>A0AAE0X027</accession>
<name>A0AAE0X027_9PEZI</name>
<proteinExistence type="predicted"/>
<organism evidence="1 2">
    <name type="scientific">Podospora appendiculata</name>
    <dbReference type="NCBI Taxonomy" id="314037"/>
    <lineage>
        <taxon>Eukaryota</taxon>
        <taxon>Fungi</taxon>
        <taxon>Dikarya</taxon>
        <taxon>Ascomycota</taxon>
        <taxon>Pezizomycotina</taxon>
        <taxon>Sordariomycetes</taxon>
        <taxon>Sordariomycetidae</taxon>
        <taxon>Sordariales</taxon>
        <taxon>Podosporaceae</taxon>
        <taxon>Podospora</taxon>
    </lineage>
</organism>
<dbReference type="AlphaFoldDB" id="A0AAE0X027"/>
<reference evidence="1" key="1">
    <citation type="journal article" date="2023" name="Mol. Phylogenet. Evol.">
        <title>Genome-scale phylogeny and comparative genomics of the fungal order Sordariales.</title>
        <authorList>
            <person name="Hensen N."/>
            <person name="Bonometti L."/>
            <person name="Westerberg I."/>
            <person name="Brannstrom I.O."/>
            <person name="Guillou S."/>
            <person name="Cros-Aarteil S."/>
            <person name="Calhoun S."/>
            <person name="Haridas S."/>
            <person name="Kuo A."/>
            <person name="Mondo S."/>
            <person name="Pangilinan J."/>
            <person name="Riley R."/>
            <person name="LaButti K."/>
            <person name="Andreopoulos B."/>
            <person name="Lipzen A."/>
            <person name="Chen C."/>
            <person name="Yan M."/>
            <person name="Daum C."/>
            <person name="Ng V."/>
            <person name="Clum A."/>
            <person name="Steindorff A."/>
            <person name="Ohm R.A."/>
            <person name="Martin F."/>
            <person name="Silar P."/>
            <person name="Natvig D.O."/>
            <person name="Lalanne C."/>
            <person name="Gautier V."/>
            <person name="Ament-Velasquez S.L."/>
            <person name="Kruys A."/>
            <person name="Hutchinson M.I."/>
            <person name="Powell A.J."/>
            <person name="Barry K."/>
            <person name="Miller A.N."/>
            <person name="Grigoriev I.V."/>
            <person name="Debuchy R."/>
            <person name="Gladieux P."/>
            <person name="Hiltunen Thoren M."/>
            <person name="Johannesson H."/>
        </authorList>
    </citation>
    <scope>NUCLEOTIDE SEQUENCE</scope>
    <source>
        <strain evidence="1">CBS 314.62</strain>
    </source>
</reference>
<comment type="caution">
    <text evidence="1">The sequence shown here is derived from an EMBL/GenBank/DDBJ whole genome shotgun (WGS) entry which is preliminary data.</text>
</comment>
<sequence length="204" mass="21978">MDSSFQAPLRNAPCFPPRPGSLHRTTVWALFFGAKLLASVSIFSFPAPAPRHSSATIGRIPIRNGFGFRTSVFSSCARSSGRSSEQPAFVLFEWKHAAISSLQALFSDSSGSAALPAPSLGHGRIAFGDAVQQYQGFSLPRSSTLSTWQSQRRYQFPTLKMGRIYLVVCTGLSKLSVFSARAKAPQFCIILLGAADDAMHCGVT</sequence>
<evidence type="ECO:0000313" key="1">
    <source>
        <dbReference type="EMBL" id="KAK3681726.1"/>
    </source>
</evidence>
<gene>
    <name evidence="1" type="ORF">B0T22DRAFT_300431</name>
</gene>
<evidence type="ECO:0000313" key="2">
    <source>
        <dbReference type="Proteomes" id="UP001270362"/>
    </source>
</evidence>
<reference evidence="1" key="2">
    <citation type="submission" date="2023-06" db="EMBL/GenBank/DDBJ databases">
        <authorList>
            <consortium name="Lawrence Berkeley National Laboratory"/>
            <person name="Haridas S."/>
            <person name="Hensen N."/>
            <person name="Bonometti L."/>
            <person name="Westerberg I."/>
            <person name="Brannstrom I.O."/>
            <person name="Guillou S."/>
            <person name="Cros-Aarteil S."/>
            <person name="Calhoun S."/>
            <person name="Kuo A."/>
            <person name="Mondo S."/>
            <person name="Pangilinan J."/>
            <person name="Riley R."/>
            <person name="Labutti K."/>
            <person name="Andreopoulos B."/>
            <person name="Lipzen A."/>
            <person name="Chen C."/>
            <person name="Yanf M."/>
            <person name="Daum C."/>
            <person name="Ng V."/>
            <person name="Clum A."/>
            <person name="Steindorff A."/>
            <person name="Ohm R."/>
            <person name="Martin F."/>
            <person name="Silar P."/>
            <person name="Natvig D."/>
            <person name="Lalanne C."/>
            <person name="Gautier V."/>
            <person name="Ament-Velasquez S.L."/>
            <person name="Kruys A."/>
            <person name="Hutchinson M.I."/>
            <person name="Powell A.J."/>
            <person name="Barry K."/>
            <person name="Miller A.N."/>
            <person name="Grigoriev I.V."/>
            <person name="Debuchy R."/>
            <person name="Gladieux P."/>
            <person name="Thoren M.H."/>
            <person name="Johannesson H."/>
        </authorList>
    </citation>
    <scope>NUCLEOTIDE SEQUENCE</scope>
    <source>
        <strain evidence="1">CBS 314.62</strain>
    </source>
</reference>
<protein>
    <submittedName>
        <fullName evidence="1">Uncharacterized protein</fullName>
    </submittedName>
</protein>